<feature type="signal peptide" evidence="1">
    <location>
        <begin position="1"/>
        <end position="20"/>
    </location>
</feature>
<gene>
    <name evidence="2" type="ORF">M231_03074</name>
</gene>
<protein>
    <submittedName>
        <fullName evidence="2">Uncharacterized protein</fullName>
    </submittedName>
</protein>
<dbReference type="InParanoid" id="A0A4Q1BPA0"/>
<reference evidence="2 3" key="1">
    <citation type="submission" date="2016-06" db="EMBL/GenBank/DDBJ databases">
        <title>Evolution of pathogenesis and genome organization in the Tremellales.</title>
        <authorList>
            <person name="Cuomo C."/>
            <person name="Litvintseva A."/>
            <person name="Heitman J."/>
            <person name="Chen Y."/>
            <person name="Sun S."/>
            <person name="Springer D."/>
            <person name="Dromer F."/>
            <person name="Young S."/>
            <person name="Zeng Q."/>
            <person name="Chapman S."/>
            <person name="Gujja S."/>
            <person name="Saif S."/>
            <person name="Birren B."/>
        </authorList>
    </citation>
    <scope>NUCLEOTIDE SEQUENCE [LARGE SCALE GENOMIC DNA]</scope>
    <source>
        <strain evidence="2 3">ATCC 28783</strain>
    </source>
</reference>
<proteinExistence type="predicted"/>
<evidence type="ECO:0000313" key="2">
    <source>
        <dbReference type="EMBL" id="RXK39719.1"/>
    </source>
</evidence>
<keyword evidence="3" id="KW-1185">Reference proteome</keyword>
<sequence>MWFLKYLFLLPFVLFPTASPIPLDWNKPTESDIPSPLSLQHHYVLFASHLPRFIESNPIDNSFLHGLLDQLHVSWKILMLANEYPNKRAAGQWKRDCLVDKYSLSVSPLAMFPANTMDFCKVFEGY</sequence>
<accession>A0A4Q1BPA0</accession>
<dbReference type="Proteomes" id="UP000289152">
    <property type="component" value="Unassembled WGS sequence"/>
</dbReference>
<organism evidence="2 3">
    <name type="scientific">Tremella mesenterica</name>
    <name type="common">Jelly fungus</name>
    <dbReference type="NCBI Taxonomy" id="5217"/>
    <lineage>
        <taxon>Eukaryota</taxon>
        <taxon>Fungi</taxon>
        <taxon>Dikarya</taxon>
        <taxon>Basidiomycota</taxon>
        <taxon>Agaricomycotina</taxon>
        <taxon>Tremellomycetes</taxon>
        <taxon>Tremellales</taxon>
        <taxon>Tremellaceae</taxon>
        <taxon>Tremella</taxon>
    </lineage>
</organism>
<keyword evidence="1" id="KW-0732">Signal</keyword>
<evidence type="ECO:0000256" key="1">
    <source>
        <dbReference type="SAM" id="SignalP"/>
    </source>
</evidence>
<dbReference type="EMBL" id="SDIL01000028">
    <property type="protein sequence ID" value="RXK39719.1"/>
    <property type="molecule type" value="Genomic_DNA"/>
</dbReference>
<name>A0A4Q1BPA0_TREME</name>
<evidence type="ECO:0000313" key="3">
    <source>
        <dbReference type="Proteomes" id="UP000289152"/>
    </source>
</evidence>
<comment type="caution">
    <text evidence="2">The sequence shown here is derived from an EMBL/GenBank/DDBJ whole genome shotgun (WGS) entry which is preliminary data.</text>
</comment>
<feature type="chain" id="PRO_5020512057" evidence="1">
    <location>
        <begin position="21"/>
        <end position="126"/>
    </location>
</feature>
<dbReference type="AlphaFoldDB" id="A0A4Q1BPA0"/>